<protein>
    <submittedName>
        <fullName evidence="2">Uncharacterized protein</fullName>
    </submittedName>
</protein>
<reference evidence="2 3" key="1">
    <citation type="journal article" date="2022" name="Gigascience">
        <title>A chromosome-level genome assembly and annotation of the desert horned lizard, Phrynosoma platyrhinos, provides insight into chromosomal rearrangements among reptiles.</title>
        <authorList>
            <person name="Koochekian N."/>
            <person name="Ascanio A."/>
            <person name="Farleigh K."/>
            <person name="Card D.C."/>
            <person name="Schield D.R."/>
            <person name="Castoe T.A."/>
            <person name="Jezkova T."/>
        </authorList>
    </citation>
    <scope>NUCLEOTIDE SEQUENCE [LARGE SCALE GENOMIC DNA]</scope>
    <source>
        <strain evidence="2">NK-2021</strain>
    </source>
</reference>
<feature type="compositionally biased region" description="Polar residues" evidence="1">
    <location>
        <begin position="108"/>
        <end position="129"/>
    </location>
</feature>
<feature type="region of interest" description="Disordered" evidence="1">
    <location>
        <begin position="257"/>
        <end position="286"/>
    </location>
</feature>
<comment type="caution">
    <text evidence="2">The sequence shown here is derived from an EMBL/GenBank/DDBJ whole genome shotgun (WGS) entry which is preliminary data.</text>
</comment>
<feature type="compositionally biased region" description="Polar residues" evidence="1">
    <location>
        <begin position="271"/>
        <end position="284"/>
    </location>
</feature>
<evidence type="ECO:0000256" key="1">
    <source>
        <dbReference type="SAM" id="MobiDB-lite"/>
    </source>
</evidence>
<evidence type="ECO:0000313" key="2">
    <source>
        <dbReference type="EMBL" id="KAH0620683.1"/>
    </source>
</evidence>
<gene>
    <name evidence="2" type="ORF">JD844_021361</name>
</gene>
<accession>A0ABQ7STM2</accession>
<feature type="region of interest" description="Disordered" evidence="1">
    <location>
        <begin position="25"/>
        <end position="48"/>
    </location>
</feature>
<organism evidence="2 3">
    <name type="scientific">Phrynosoma platyrhinos</name>
    <name type="common">Desert horned lizard</name>
    <dbReference type="NCBI Taxonomy" id="52577"/>
    <lineage>
        <taxon>Eukaryota</taxon>
        <taxon>Metazoa</taxon>
        <taxon>Chordata</taxon>
        <taxon>Craniata</taxon>
        <taxon>Vertebrata</taxon>
        <taxon>Euteleostomi</taxon>
        <taxon>Lepidosauria</taxon>
        <taxon>Squamata</taxon>
        <taxon>Bifurcata</taxon>
        <taxon>Unidentata</taxon>
        <taxon>Episquamata</taxon>
        <taxon>Toxicofera</taxon>
        <taxon>Iguania</taxon>
        <taxon>Phrynosomatidae</taxon>
        <taxon>Phrynosomatinae</taxon>
        <taxon>Phrynosoma</taxon>
    </lineage>
</organism>
<sequence>MELDKFLDKDRSVFPKWISKSLHIARKPNGGTSQETASLPPQESQQDASVTAVVTVEEEGNIILQLVPVEQPLAVDPHPGEDMVLQDLLESPAASDETLITGEGPQEEATQSPGGETQDSGPNVGNDSPQEAAVRRVPVRSVVCQVRADEDIPDRRARRGELIARIIIEDSRREGQLNRALARHQHNSLLWTIGRDSDALESLAHSYHKDLAETAQYRQRMFGYMEQLINVALESVQEQQELRTALMSRELGCKTEAPGSLSGACNKKSKSQAGPHSTPVTGSQILFGDSGDEGPAACLVPCSEATQDDTQNCQPSETVPGKPKRLIKKKQLYCPS</sequence>
<name>A0ABQ7STM2_PHRPL</name>
<keyword evidence="3" id="KW-1185">Reference proteome</keyword>
<feature type="region of interest" description="Disordered" evidence="1">
    <location>
        <begin position="103"/>
        <end position="134"/>
    </location>
</feature>
<evidence type="ECO:0000313" key="3">
    <source>
        <dbReference type="Proteomes" id="UP000826234"/>
    </source>
</evidence>
<dbReference type="EMBL" id="JAIPUX010003289">
    <property type="protein sequence ID" value="KAH0620683.1"/>
    <property type="molecule type" value="Genomic_DNA"/>
</dbReference>
<proteinExistence type="predicted"/>
<feature type="compositionally biased region" description="Polar residues" evidence="1">
    <location>
        <begin position="30"/>
        <end position="48"/>
    </location>
</feature>
<dbReference type="Proteomes" id="UP000826234">
    <property type="component" value="Unassembled WGS sequence"/>
</dbReference>